<protein>
    <submittedName>
        <fullName evidence="1">Uncharacterized protein</fullName>
    </submittedName>
</protein>
<comment type="caution">
    <text evidence="1">The sequence shown here is derived from an EMBL/GenBank/DDBJ whole genome shotgun (WGS) entry which is preliminary data.</text>
</comment>
<proteinExistence type="predicted"/>
<name>A0A645JMM5_9ZZZZ</name>
<reference evidence="1" key="1">
    <citation type="submission" date="2019-08" db="EMBL/GenBank/DDBJ databases">
        <authorList>
            <person name="Kucharzyk K."/>
            <person name="Murdoch R.W."/>
            <person name="Higgins S."/>
            <person name="Loffler F."/>
        </authorList>
    </citation>
    <scope>NUCLEOTIDE SEQUENCE</scope>
</reference>
<sequence>MDIPTIIKLKTKFKEYSVLVSIGYLTSLKMIIFEGEINERTTDANVPVIDNFFSIPFSDTINKNSERKNKIKTFVPYWVLWAKIAMFSELFIKSKSLSKSANLSSTL</sequence>
<organism evidence="1">
    <name type="scientific">bioreactor metagenome</name>
    <dbReference type="NCBI Taxonomy" id="1076179"/>
    <lineage>
        <taxon>unclassified sequences</taxon>
        <taxon>metagenomes</taxon>
        <taxon>ecological metagenomes</taxon>
    </lineage>
</organism>
<evidence type="ECO:0000313" key="1">
    <source>
        <dbReference type="EMBL" id="MPN64597.1"/>
    </source>
</evidence>
<accession>A0A645JMM5</accession>
<dbReference type="AlphaFoldDB" id="A0A645JMM5"/>
<gene>
    <name evidence="1" type="ORF">SDC9_212373</name>
</gene>
<dbReference type="EMBL" id="VSSQ01145710">
    <property type="protein sequence ID" value="MPN64597.1"/>
    <property type="molecule type" value="Genomic_DNA"/>
</dbReference>